<organism evidence="3 4">
    <name type="scientific">Derxia gummosa DSM 723</name>
    <dbReference type="NCBI Taxonomy" id="1121388"/>
    <lineage>
        <taxon>Bacteria</taxon>
        <taxon>Pseudomonadati</taxon>
        <taxon>Pseudomonadota</taxon>
        <taxon>Betaproteobacteria</taxon>
        <taxon>Burkholderiales</taxon>
        <taxon>Alcaligenaceae</taxon>
        <taxon>Derxia</taxon>
    </lineage>
</organism>
<dbReference type="RefSeq" id="WP_051378470.1">
    <property type="nucleotide sequence ID" value="NZ_AXWS01000008.1"/>
</dbReference>
<reference evidence="4" key="2">
    <citation type="journal article" date="2017" name="Crit. Rev. Biochem. Mol. Biol.">
        <title>MarR family transcription factors: dynamic variations on a common scaffold.</title>
        <authorList>
            <person name="Deochand D.K."/>
            <person name="Grove A."/>
        </authorList>
    </citation>
    <scope>NUCLEOTIDE SEQUENCE</scope>
</reference>
<feature type="domain" description="HTH marR-type" evidence="2">
    <location>
        <begin position="57"/>
        <end position="190"/>
    </location>
</feature>
<evidence type="ECO:0000313" key="4">
    <source>
        <dbReference type="RefSeq" id="WP_051378470.1"/>
    </source>
</evidence>
<dbReference type="OrthoDB" id="9806864at2"/>
<dbReference type="PROSITE" id="PS50995">
    <property type="entry name" value="HTH_MARR_2"/>
    <property type="match status" value="1"/>
</dbReference>
<dbReference type="GO" id="GO:0003700">
    <property type="term" value="F:DNA-binding transcription factor activity"/>
    <property type="evidence" value="ECO:0007669"/>
    <property type="project" value="InterPro"/>
</dbReference>
<dbReference type="PANTHER" id="PTHR33164:SF57">
    <property type="entry name" value="MARR-FAMILY TRANSCRIPTIONAL REGULATOR"/>
    <property type="match status" value="1"/>
</dbReference>
<dbReference type="GO" id="GO:0006950">
    <property type="term" value="P:response to stress"/>
    <property type="evidence" value="ECO:0007669"/>
    <property type="project" value="TreeGrafter"/>
</dbReference>
<dbReference type="PANTHER" id="PTHR33164">
    <property type="entry name" value="TRANSCRIPTIONAL REGULATOR, MARR FAMILY"/>
    <property type="match status" value="1"/>
</dbReference>
<feature type="region of interest" description="Disordered" evidence="1">
    <location>
        <begin position="1"/>
        <end position="44"/>
    </location>
</feature>
<dbReference type="InterPro" id="IPR036390">
    <property type="entry name" value="WH_DNA-bd_sf"/>
</dbReference>
<evidence type="ECO:0000256" key="1">
    <source>
        <dbReference type="SAM" id="MobiDB-lite"/>
    </source>
</evidence>
<protein>
    <submittedName>
        <fullName evidence="4">MarR family winged helix-turn-helix transcriptional regulator</fullName>
    </submittedName>
</protein>
<evidence type="ECO:0000313" key="3">
    <source>
        <dbReference type="Proteomes" id="UP000675920"/>
    </source>
</evidence>
<sequence length="196" mass="21375">MATRKRAPVAGAPAAGDSADTDSTAPDTDLPDADAGDLAPARRRAARRPALDQSWLEGSIGYHLARARVVTAGIFTRAIGEPLDLRPVEFTILMLLSSNEDVTQTQLSDLLAISAPNMTILLDRCVKRGIVRRVRSETDRRAQTVQLTDLGRDLARRGHAIALTMEREALPSLSPGEYLILIELLRKITRHSHPAE</sequence>
<evidence type="ECO:0000259" key="2">
    <source>
        <dbReference type="PROSITE" id="PS50995"/>
    </source>
</evidence>
<feature type="compositionally biased region" description="Low complexity" evidence="1">
    <location>
        <begin position="8"/>
        <end position="28"/>
    </location>
</feature>
<dbReference type="AlphaFoldDB" id="A0A8B6X8I7"/>
<name>A0A8B6X8I7_9BURK</name>
<dbReference type="SUPFAM" id="SSF46785">
    <property type="entry name" value="Winged helix' DNA-binding domain"/>
    <property type="match status" value="1"/>
</dbReference>
<dbReference type="InterPro" id="IPR036388">
    <property type="entry name" value="WH-like_DNA-bd_sf"/>
</dbReference>
<keyword evidence="3" id="KW-1185">Reference proteome</keyword>
<dbReference type="Pfam" id="PF12802">
    <property type="entry name" value="MarR_2"/>
    <property type="match status" value="1"/>
</dbReference>
<dbReference type="InterPro" id="IPR039422">
    <property type="entry name" value="MarR/SlyA-like"/>
</dbReference>
<dbReference type="InterPro" id="IPR000835">
    <property type="entry name" value="HTH_MarR-typ"/>
</dbReference>
<reference evidence="4" key="1">
    <citation type="journal article" date="1999" name="Trends Microbiol.">
        <title>The mar regulon: multiple resistance to antibiotics and other toxic chemicals.</title>
        <authorList>
            <person name="Alekshun M.N."/>
            <person name="Levy S.B."/>
        </authorList>
    </citation>
    <scope>NUCLEOTIDE SEQUENCE</scope>
</reference>
<accession>A0A8B6X8I7</accession>
<dbReference type="Proteomes" id="UP000675920">
    <property type="component" value="Unplaced"/>
</dbReference>
<proteinExistence type="predicted"/>
<dbReference type="Gene3D" id="1.10.10.10">
    <property type="entry name" value="Winged helix-like DNA-binding domain superfamily/Winged helix DNA-binding domain"/>
    <property type="match status" value="1"/>
</dbReference>
<dbReference type="PRINTS" id="PR00598">
    <property type="entry name" value="HTHMARR"/>
</dbReference>
<dbReference type="SMART" id="SM00347">
    <property type="entry name" value="HTH_MARR"/>
    <property type="match status" value="1"/>
</dbReference>
<reference evidence="4" key="3">
    <citation type="submission" date="2025-08" db="UniProtKB">
        <authorList>
            <consortium name="RefSeq"/>
        </authorList>
    </citation>
    <scope>IDENTIFICATION</scope>
</reference>